<keyword evidence="3" id="KW-1185">Reference proteome</keyword>
<feature type="domain" description="STAS" evidence="1">
    <location>
        <begin position="30"/>
        <end position="122"/>
    </location>
</feature>
<evidence type="ECO:0000313" key="2">
    <source>
        <dbReference type="EMBL" id="GAA4488343.1"/>
    </source>
</evidence>
<dbReference type="InterPro" id="IPR002645">
    <property type="entry name" value="STAS_dom"/>
</dbReference>
<accession>A0ABP8PL32</accession>
<reference evidence="3" key="1">
    <citation type="journal article" date="2019" name="Int. J. Syst. Evol. Microbiol.">
        <title>The Global Catalogue of Microorganisms (GCM) 10K type strain sequencing project: providing services to taxonomists for standard genome sequencing and annotation.</title>
        <authorList>
            <consortium name="The Broad Institute Genomics Platform"/>
            <consortium name="The Broad Institute Genome Sequencing Center for Infectious Disease"/>
            <person name="Wu L."/>
            <person name="Ma J."/>
        </authorList>
    </citation>
    <scope>NUCLEOTIDE SEQUENCE [LARGE SCALE GENOMIC DNA]</scope>
    <source>
        <strain evidence="3">JCM 32206</strain>
    </source>
</reference>
<dbReference type="Gene3D" id="3.30.750.24">
    <property type="entry name" value="STAS domain"/>
    <property type="match status" value="1"/>
</dbReference>
<dbReference type="InterPro" id="IPR036513">
    <property type="entry name" value="STAS_dom_sf"/>
</dbReference>
<name>A0ABP8PL32_9NOCA</name>
<organism evidence="2 3">
    <name type="scientific">Rhodococcus olei</name>
    <dbReference type="NCBI Taxonomy" id="2161675"/>
    <lineage>
        <taxon>Bacteria</taxon>
        <taxon>Bacillati</taxon>
        <taxon>Actinomycetota</taxon>
        <taxon>Actinomycetes</taxon>
        <taxon>Mycobacteriales</taxon>
        <taxon>Nocardiaceae</taxon>
        <taxon>Rhodococcus</taxon>
    </lineage>
</organism>
<dbReference type="CDD" id="cd07043">
    <property type="entry name" value="STAS_anti-anti-sigma_factors"/>
    <property type="match status" value="1"/>
</dbReference>
<proteinExistence type="predicted"/>
<gene>
    <name evidence="2" type="ORF">GCM10023094_48050</name>
</gene>
<dbReference type="Proteomes" id="UP001501183">
    <property type="component" value="Unassembled WGS sequence"/>
</dbReference>
<sequence>MHIHIYCLDRPLIESFDSMACQPTVAAPVGDLDAPAVPDFLKGIDRAIGRALRTLIVDLSGVGFLSISGVQALVDVRDRATCTGLAMLLVTDAPTSGHTLRATGMTPHFDCFPSVRAAAEARRGELAAHFHLESVRPGTA</sequence>
<protein>
    <recommendedName>
        <fullName evidence="1">STAS domain-containing protein</fullName>
    </recommendedName>
</protein>
<dbReference type="PROSITE" id="PS50801">
    <property type="entry name" value="STAS"/>
    <property type="match status" value="1"/>
</dbReference>
<dbReference type="EMBL" id="BAABFB010000072">
    <property type="protein sequence ID" value="GAA4488343.1"/>
    <property type="molecule type" value="Genomic_DNA"/>
</dbReference>
<evidence type="ECO:0000313" key="3">
    <source>
        <dbReference type="Proteomes" id="UP001501183"/>
    </source>
</evidence>
<dbReference type="SUPFAM" id="SSF52091">
    <property type="entry name" value="SpoIIaa-like"/>
    <property type="match status" value="1"/>
</dbReference>
<comment type="caution">
    <text evidence="2">The sequence shown here is derived from an EMBL/GenBank/DDBJ whole genome shotgun (WGS) entry which is preliminary data.</text>
</comment>
<dbReference type="PANTHER" id="PTHR33495:SF2">
    <property type="entry name" value="ANTI-SIGMA FACTOR ANTAGONIST TM_1081-RELATED"/>
    <property type="match status" value="1"/>
</dbReference>
<dbReference type="Pfam" id="PF01740">
    <property type="entry name" value="STAS"/>
    <property type="match status" value="1"/>
</dbReference>
<evidence type="ECO:0000259" key="1">
    <source>
        <dbReference type="PROSITE" id="PS50801"/>
    </source>
</evidence>
<dbReference type="PANTHER" id="PTHR33495">
    <property type="entry name" value="ANTI-SIGMA FACTOR ANTAGONIST TM_1081-RELATED-RELATED"/>
    <property type="match status" value="1"/>
</dbReference>